<comment type="caution">
    <text evidence="3">The sequence shown here is derived from an EMBL/GenBank/DDBJ whole genome shotgun (WGS) entry which is preliminary data.</text>
</comment>
<evidence type="ECO:0000313" key="3">
    <source>
        <dbReference type="EMBL" id="KAF0973271.1"/>
    </source>
</evidence>
<dbReference type="OMA" id="VYATLIW"/>
<feature type="domain" description="Phosphatidic acid phosphatase type 2/haloperoxidase" evidence="2">
    <location>
        <begin position="69"/>
        <end position="191"/>
    </location>
</feature>
<dbReference type="Proteomes" id="UP000444721">
    <property type="component" value="Unassembled WGS sequence"/>
</dbReference>
<organism evidence="3 4">
    <name type="scientific">Naegleria fowleri</name>
    <name type="common">Brain eating amoeba</name>
    <dbReference type="NCBI Taxonomy" id="5763"/>
    <lineage>
        <taxon>Eukaryota</taxon>
        <taxon>Discoba</taxon>
        <taxon>Heterolobosea</taxon>
        <taxon>Tetramitia</taxon>
        <taxon>Eutetramitia</taxon>
        <taxon>Vahlkampfiidae</taxon>
        <taxon>Naegleria</taxon>
    </lineage>
</organism>
<dbReference type="UniPathway" id="UPA00378"/>
<dbReference type="VEuPathDB" id="AmoebaDB:NF0053990"/>
<feature type="transmembrane region" description="Helical" evidence="1">
    <location>
        <begin position="172"/>
        <end position="193"/>
    </location>
</feature>
<gene>
    <name evidence="3" type="ORF">FDP41_008478</name>
</gene>
<sequence length="243" mass="27444">MASSLIPAIPSSEEVYLAPDAIIKAFSFTFVVYEKGNALSFIFALCALIPIFIVVAMAVVFFVNREYQSLFIILGVLVNETVNDFLKHHFAQDRPPNLLVAKFRNVDPTTATELVEHFGMPSSHSQFMFFFVCTVLCWFKVRSRQWKNVTLLGLFGLASLVAYSRVALHYHTVYQVLAGSFVGLVTGNLWRLFIARVLEPKLIPFLDSFSFLKDFLCLHSNENIESTVEFQALSARSLGKKIK</sequence>
<reference evidence="3 4" key="1">
    <citation type="journal article" date="2019" name="Sci. Rep.">
        <title>Nanopore sequencing improves the draft genome of the human pathogenic amoeba Naegleria fowleri.</title>
        <authorList>
            <person name="Liechti N."/>
            <person name="Schurch N."/>
            <person name="Bruggmann R."/>
            <person name="Wittwer M."/>
        </authorList>
    </citation>
    <scope>NUCLEOTIDE SEQUENCE [LARGE SCALE GENOMIC DNA]</scope>
    <source>
        <strain evidence="3 4">ATCC 30894</strain>
    </source>
</reference>
<keyword evidence="1" id="KW-0812">Transmembrane</keyword>
<evidence type="ECO:0000313" key="4">
    <source>
        <dbReference type="Proteomes" id="UP000444721"/>
    </source>
</evidence>
<dbReference type="Gene3D" id="1.20.144.10">
    <property type="entry name" value="Phosphatidic acid phosphatase type 2/haloperoxidase"/>
    <property type="match status" value="1"/>
</dbReference>
<dbReference type="SMART" id="SM00014">
    <property type="entry name" value="acidPPc"/>
    <property type="match status" value="1"/>
</dbReference>
<dbReference type="AlphaFoldDB" id="A0A6A5BFK0"/>
<evidence type="ECO:0000256" key="1">
    <source>
        <dbReference type="SAM" id="Phobius"/>
    </source>
</evidence>
<feature type="transmembrane region" description="Helical" evidence="1">
    <location>
        <begin position="40"/>
        <end position="63"/>
    </location>
</feature>
<dbReference type="VEuPathDB" id="AmoebaDB:NfTy_093020"/>
<protein>
    <recommendedName>
        <fullName evidence="2">Phosphatidic acid phosphatase type 2/haloperoxidase domain-containing protein</fullName>
    </recommendedName>
</protein>
<dbReference type="PANTHER" id="PTHR14969">
    <property type="entry name" value="SPHINGOSINE-1-PHOSPHATE PHOSPHOHYDROLASE"/>
    <property type="match status" value="1"/>
</dbReference>
<keyword evidence="4" id="KW-1185">Reference proteome</keyword>
<dbReference type="GeneID" id="68115696"/>
<dbReference type="GO" id="GO:0042392">
    <property type="term" value="F:sphingosine-1-phosphate phosphatase activity"/>
    <property type="evidence" value="ECO:0007669"/>
    <property type="project" value="TreeGrafter"/>
</dbReference>
<evidence type="ECO:0000259" key="2">
    <source>
        <dbReference type="SMART" id="SM00014"/>
    </source>
</evidence>
<dbReference type="Pfam" id="PF01569">
    <property type="entry name" value="PAP2"/>
    <property type="match status" value="1"/>
</dbReference>
<dbReference type="InterPro" id="IPR000326">
    <property type="entry name" value="PAP2/HPO"/>
</dbReference>
<dbReference type="PANTHER" id="PTHR14969:SF59">
    <property type="entry name" value="DOLICHYLDIPHOSPHATASE"/>
    <property type="match status" value="1"/>
</dbReference>
<keyword evidence="1" id="KW-0472">Membrane</keyword>
<dbReference type="OrthoDB" id="302705at2759"/>
<feature type="transmembrane region" description="Helical" evidence="1">
    <location>
        <begin position="148"/>
        <end position="166"/>
    </location>
</feature>
<dbReference type="VEuPathDB" id="AmoebaDB:FDP41_008478"/>
<keyword evidence="1" id="KW-1133">Transmembrane helix</keyword>
<accession>A0A6A5BFK0</accession>
<dbReference type="EMBL" id="VFQX01000061">
    <property type="protein sequence ID" value="KAF0973271.1"/>
    <property type="molecule type" value="Genomic_DNA"/>
</dbReference>
<dbReference type="RefSeq" id="XP_044557984.1">
    <property type="nucleotide sequence ID" value="XM_044712335.1"/>
</dbReference>
<proteinExistence type="predicted"/>
<name>A0A6A5BFK0_NAEFO</name>
<dbReference type="InterPro" id="IPR036938">
    <property type="entry name" value="PAP2/HPO_sf"/>
</dbReference>
<dbReference type="SUPFAM" id="SSF48317">
    <property type="entry name" value="Acid phosphatase/Vanadium-dependent haloperoxidase"/>
    <property type="match status" value="1"/>
</dbReference>